<sequence length="289" mass="31765">MLSALARRAKVYESVLDRKRPAGRLYRDDELTTLAFASHRYSSTLGGQKMMEREREHFGTDFNVDNLTSRGTSHLLVSELAGLAAGWATNDDVLTASALVASSLRSAFWLWLEDDDRAMALLRCSLEQTARVRVWRLKPTRAAKLERSSATSPKDWLNAAGWKRLAPLARALSEFSHAQSDSRWDGARGLLAALQVDADPETSPFTARGSALDLVTTLAARETVATIRAEHSTVIADSATSLLESVGFEVAPDDSSLSALLDHIWSHRSASLGPNQFPTFERNLSDRLP</sequence>
<evidence type="ECO:0000313" key="2">
    <source>
        <dbReference type="Proteomes" id="UP000321769"/>
    </source>
</evidence>
<evidence type="ECO:0000313" key="1">
    <source>
        <dbReference type="EMBL" id="GEO87971.1"/>
    </source>
</evidence>
<reference evidence="1 2" key="1">
    <citation type="submission" date="2019-07" db="EMBL/GenBank/DDBJ databases">
        <title>Whole genome shotgun sequence of Aeromicrobium flavum NBRC 107625.</title>
        <authorList>
            <person name="Hosoyama A."/>
            <person name="Uohara A."/>
            <person name="Ohji S."/>
            <person name="Ichikawa N."/>
        </authorList>
    </citation>
    <scope>NUCLEOTIDE SEQUENCE [LARGE SCALE GENOMIC DNA]</scope>
    <source>
        <strain evidence="1 2">NBRC 107625</strain>
    </source>
</reference>
<dbReference type="AlphaFoldDB" id="A0A512HR95"/>
<organism evidence="1 2">
    <name type="scientific">Aeromicrobium flavum</name>
    <dbReference type="NCBI Taxonomy" id="416568"/>
    <lineage>
        <taxon>Bacteria</taxon>
        <taxon>Bacillati</taxon>
        <taxon>Actinomycetota</taxon>
        <taxon>Actinomycetes</taxon>
        <taxon>Propionibacteriales</taxon>
        <taxon>Nocardioidaceae</taxon>
        <taxon>Aeromicrobium</taxon>
    </lineage>
</organism>
<keyword evidence="2" id="KW-1185">Reference proteome</keyword>
<comment type="caution">
    <text evidence="1">The sequence shown here is derived from an EMBL/GenBank/DDBJ whole genome shotgun (WGS) entry which is preliminary data.</text>
</comment>
<proteinExistence type="predicted"/>
<accession>A0A512HR95</accession>
<name>A0A512HR95_9ACTN</name>
<gene>
    <name evidence="1" type="ORF">AFL01nite_02980</name>
</gene>
<protein>
    <submittedName>
        <fullName evidence="1">Uncharacterized protein</fullName>
    </submittedName>
</protein>
<dbReference type="Proteomes" id="UP000321769">
    <property type="component" value="Unassembled WGS sequence"/>
</dbReference>
<dbReference type="EMBL" id="BJZQ01000001">
    <property type="protein sequence ID" value="GEO87971.1"/>
    <property type="molecule type" value="Genomic_DNA"/>
</dbReference>